<keyword evidence="6" id="KW-0560">Oxidoreductase</keyword>
<dbReference type="PANTHER" id="PTHR11552">
    <property type="entry name" value="GLUCOSE-METHANOL-CHOLINE GMC OXIDOREDUCTASE"/>
    <property type="match status" value="1"/>
</dbReference>
<dbReference type="STRING" id="650164.K5XAJ5"/>
<keyword evidence="4" id="KW-0732">Signal</keyword>
<evidence type="ECO:0000313" key="8">
    <source>
        <dbReference type="EMBL" id="EKM59947.1"/>
    </source>
</evidence>
<sequence length="356" mass="39056">MDGNLTVTGVEFLHGEKIYVVHVRKEAIICAGALKSPQILELSGIGSRSVLEKSGVEVKVDLPGVGENMQEHVFGAFSWELKPEYNFLGFNELLHPAGRARHEALYKDLQGAFTMAYVSFSFNPLETVAGAARAQIIYERARAHVDALNVTRTPAGLREQYAIQLARLRPGALPAGPGCEVFGSAATAFGVPAEEGRSYFSWLYCMNHPLSRGHVHITSSDPMVDPEFDPRYFEHGTDLDVLMETAKFARNLVQHAPLKDMVAREITPGPAVQTDEQFTEYVKKTFGTTWHTCGTCSMTPRDKGGVVDHELRVHGTNNLRVVDLSIVPLHVAAHTQSVAYAIAEQAADIIKGTFEP</sequence>
<dbReference type="Pfam" id="PF00732">
    <property type="entry name" value="GMC_oxred_N"/>
    <property type="match status" value="1"/>
</dbReference>
<dbReference type="AlphaFoldDB" id="K5XAJ5"/>
<gene>
    <name evidence="8" type="ORF">PHACADRAFT_206164</name>
</gene>
<dbReference type="Gene3D" id="3.30.560.10">
    <property type="entry name" value="Glucose Oxidase, domain 3"/>
    <property type="match status" value="1"/>
</dbReference>
<keyword evidence="5" id="KW-0274">FAD</keyword>
<dbReference type="SUPFAM" id="SSF51905">
    <property type="entry name" value="FAD/NAD(P)-binding domain"/>
    <property type="match status" value="1"/>
</dbReference>
<dbReference type="Pfam" id="PF05199">
    <property type="entry name" value="GMC_oxred_C"/>
    <property type="match status" value="1"/>
</dbReference>
<evidence type="ECO:0000256" key="6">
    <source>
        <dbReference type="ARBA" id="ARBA00023002"/>
    </source>
</evidence>
<dbReference type="RefSeq" id="XP_007392496.1">
    <property type="nucleotide sequence ID" value="XM_007392434.1"/>
</dbReference>
<evidence type="ECO:0000256" key="5">
    <source>
        <dbReference type="ARBA" id="ARBA00022827"/>
    </source>
</evidence>
<protein>
    <recommendedName>
        <fullName evidence="7">Glucose-methanol-choline oxidoreductase N-terminal domain-containing protein</fullName>
    </recommendedName>
</protein>
<dbReference type="OrthoDB" id="269227at2759"/>
<dbReference type="EMBL" id="JH930469">
    <property type="protein sequence ID" value="EKM59947.1"/>
    <property type="molecule type" value="Genomic_DNA"/>
</dbReference>
<dbReference type="InParanoid" id="K5XAJ5"/>
<comment type="similarity">
    <text evidence="2">Belongs to the GMC oxidoreductase family.</text>
</comment>
<dbReference type="GeneID" id="18912430"/>
<dbReference type="KEGG" id="pco:PHACADRAFT_206164"/>
<evidence type="ECO:0000256" key="1">
    <source>
        <dbReference type="ARBA" id="ARBA00001974"/>
    </source>
</evidence>
<dbReference type="GO" id="GO:0016614">
    <property type="term" value="F:oxidoreductase activity, acting on CH-OH group of donors"/>
    <property type="evidence" value="ECO:0007669"/>
    <property type="project" value="InterPro"/>
</dbReference>
<organism evidence="8 9">
    <name type="scientific">Phanerochaete carnosa (strain HHB-10118-sp)</name>
    <name type="common">White-rot fungus</name>
    <name type="synonym">Peniophora carnosa</name>
    <dbReference type="NCBI Taxonomy" id="650164"/>
    <lineage>
        <taxon>Eukaryota</taxon>
        <taxon>Fungi</taxon>
        <taxon>Dikarya</taxon>
        <taxon>Basidiomycota</taxon>
        <taxon>Agaricomycotina</taxon>
        <taxon>Agaricomycetes</taxon>
        <taxon>Polyporales</taxon>
        <taxon>Phanerochaetaceae</taxon>
        <taxon>Phanerochaete</taxon>
    </lineage>
</organism>
<proteinExistence type="inferred from homology"/>
<evidence type="ECO:0000313" key="9">
    <source>
        <dbReference type="Proteomes" id="UP000008370"/>
    </source>
</evidence>
<dbReference type="Gene3D" id="3.50.50.60">
    <property type="entry name" value="FAD/NAD(P)-binding domain"/>
    <property type="match status" value="1"/>
</dbReference>
<reference evidence="8 9" key="1">
    <citation type="journal article" date="2012" name="BMC Genomics">
        <title>Comparative genomics of the white-rot fungi, Phanerochaete carnosa and P. chrysosporium, to elucidate the genetic basis of the distinct wood types they colonize.</title>
        <authorList>
            <person name="Suzuki H."/>
            <person name="MacDonald J."/>
            <person name="Syed K."/>
            <person name="Salamov A."/>
            <person name="Hori C."/>
            <person name="Aerts A."/>
            <person name="Henrissat B."/>
            <person name="Wiebenga A."/>
            <person name="vanKuyk P.A."/>
            <person name="Barry K."/>
            <person name="Lindquist E."/>
            <person name="LaButti K."/>
            <person name="Lapidus A."/>
            <person name="Lucas S."/>
            <person name="Coutinho P."/>
            <person name="Gong Y."/>
            <person name="Samejima M."/>
            <person name="Mahadevan R."/>
            <person name="Abou-Zaid M."/>
            <person name="de Vries R.P."/>
            <person name="Igarashi K."/>
            <person name="Yadav J.S."/>
            <person name="Grigoriev I.V."/>
            <person name="Master E.R."/>
        </authorList>
    </citation>
    <scope>NUCLEOTIDE SEQUENCE [LARGE SCALE GENOMIC DNA]</scope>
    <source>
        <strain evidence="8 9">HHB-10118-sp</strain>
    </source>
</reference>
<feature type="domain" description="Glucose-methanol-choline oxidoreductase N-terminal" evidence="7">
    <location>
        <begin position="32"/>
        <end position="46"/>
    </location>
</feature>
<evidence type="ECO:0000259" key="7">
    <source>
        <dbReference type="PROSITE" id="PS00624"/>
    </source>
</evidence>
<dbReference type="InterPro" id="IPR012132">
    <property type="entry name" value="GMC_OxRdtase"/>
</dbReference>
<dbReference type="HOGENOM" id="CLU_002865_0_0_1"/>
<evidence type="ECO:0000256" key="4">
    <source>
        <dbReference type="ARBA" id="ARBA00022729"/>
    </source>
</evidence>
<keyword evidence="9" id="KW-1185">Reference proteome</keyword>
<accession>K5XAJ5</accession>
<evidence type="ECO:0000256" key="2">
    <source>
        <dbReference type="ARBA" id="ARBA00010790"/>
    </source>
</evidence>
<keyword evidence="3" id="KW-0285">Flavoprotein</keyword>
<comment type="cofactor">
    <cofactor evidence="1">
        <name>FAD</name>
        <dbReference type="ChEBI" id="CHEBI:57692"/>
    </cofactor>
</comment>
<name>K5XAJ5_PHACS</name>
<dbReference type="SUPFAM" id="SSF54373">
    <property type="entry name" value="FAD-linked reductases, C-terminal domain"/>
    <property type="match status" value="1"/>
</dbReference>
<dbReference type="GO" id="GO:0050660">
    <property type="term" value="F:flavin adenine dinucleotide binding"/>
    <property type="evidence" value="ECO:0007669"/>
    <property type="project" value="InterPro"/>
</dbReference>
<dbReference type="PANTHER" id="PTHR11552:SF201">
    <property type="entry name" value="GLUCOSE-METHANOL-CHOLINE OXIDOREDUCTASE N-TERMINAL DOMAIN-CONTAINING PROTEIN"/>
    <property type="match status" value="1"/>
</dbReference>
<dbReference type="InterPro" id="IPR000172">
    <property type="entry name" value="GMC_OxRdtase_N"/>
</dbReference>
<dbReference type="Proteomes" id="UP000008370">
    <property type="component" value="Unassembled WGS sequence"/>
</dbReference>
<dbReference type="InterPro" id="IPR007867">
    <property type="entry name" value="GMC_OxRtase_C"/>
</dbReference>
<dbReference type="InterPro" id="IPR036188">
    <property type="entry name" value="FAD/NAD-bd_sf"/>
</dbReference>
<dbReference type="PROSITE" id="PS00624">
    <property type="entry name" value="GMC_OXRED_2"/>
    <property type="match status" value="1"/>
</dbReference>
<evidence type="ECO:0000256" key="3">
    <source>
        <dbReference type="ARBA" id="ARBA00022630"/>
    </source>
</evidence>